<dbReference type="GO" id="GO:0019843">
    <property type="term" value="F:rRNA binding"/>
    <property type="evidence" value="ECO:0007669"/>
    <property type="project" value="UniProtKB-UniRule"/>
</dbReference>
<sequence length="204" mass="22624">MNLNELRPAEGSKRERRRIGRGHGSGWGKTAGKGHNGQKQRSGTYVSPVFEGGQMPIIRRIPKRGFSNSAFKKDTIVISLFDIVEKFNDGDVVSLETLVENGIIKNPKFITKYSDAALRETKGKKAVKQYLLENVESYVKEKDFSSILKIIGNAEVNKKLTVKAHKISESAKELIEKAGGSVEVLEVKSYSAKAGNNKKEDENK</sequence>
<keyword evidence="2 4" id="KW-0689">Ribosomal protein</keyword>
<dbReference type="PANTHER" id="PTHR12934">
    <property type="entry name" value="50S RIBOSOMAL PROTEIN L15"/>
    <property type="match status" value="1"/>
</dbReference>
<protein>
    <recommendedName>
        <fullName evidence="4">Large ribosomal subunit protein uL15</fullName>
    </recommendedName>
</protein>
<dbReference type="RefSeq" id="WP_006807208.1">
    <property type="nucleotide sequence ID" value="NZ_AP019822.1"/>
</dbReference>
<proteinExistence type="inferred from homology"/>
<dbReference type="STRING" id="714315.GCA_000516535_02164"/>
<feature type="region of interest" description="Disordered" evidence="5">
    <location>
        <begin position="1"/>
        <end position="46"/>
    </location>
</feature>
<organism evidence="7 8">
    <name type="scientific">Pseudoleptotrichia goodfellowii</name>
    <dbReference type="NCBI Taxonomy" id="157692"/>
    <lineage>
        <taxon>Bacteria</taxon>
        <taxon>Fusobacteriati</taxon>
        <taxon>Fusobacteriota</taxon>
        <taxon>Fusobacteriia</taxon>
        <taxon>Fusobacteriales</taxon>
        <taxon>Leptotrichiaceae</taxon>
        <taxon>Pseudoleptotrichia</taxon>
    </lineage>
</organism>
<dbReference type="KEGG" id="lgo:JCM16774_2169"/>
<keyword evidence="4" id="KW-0699">rRNA-binding</keyword>
<dbReference type="Pfam" id="PF00828">
    <property type="entry name" value="Ribosomal_L27A"/>
    <property type="match status" value="1"/>
</dbReference>
<comment type="similarity">
    <text evidence="1 4">Belongs to the universal ribosomal protein uL15 family.</text>
</comment>
<dbReference type="HAMAP" id="MF_01341">
    <property type="entry name" value="Ribosomal_uL15"/>
    <property type="match status" value="1"/>
</dbReference>
<comment type="subunit">
    <text evidence="4">Part of the 50S ribosomal subunit.</text>
</comment>
<accession>A0A510JD32</accession>
<dbReference type="OrthoDB" id="9810293at2"/>
<feature type="domain" description="Large ribosomal subunit protein uL15/eL18" evidence="6">
    <location>
        <begin position="91"/>
        <end position="183"/>
    </location>
</feature>
<evidence type="ECO:0000256" key="5">
    <source>
        <dbReference type="SAM" id="MobiDB-lite"/>
    </source>
</evidence>
<dbReference type="InterPro" id="IPR021131">
    <property type="entry name" value="Ribosomal_uL15/eL18"/>
</dbReference>
<evidence type="ECO:0000313" key="8">
    <source>
        <dbReference type="Proteomes" id="UP000321606"/>
    </source>
</evidence>
<evidence type="ECO:0000256" key="1">
    <source>
        <dbReference type="ARBA" id="ARBA00007320"/>
    </source>
</evidence>
<dbReference type="Gene3D" id="3.100.10.10">
    <property type="match status" value="1"/>
</dbReference>
<evidence type="ECO:0000313" key="7">
    <source>
        <dbReference type="EMBL" id="BBM37210.1"/>
    </source>
</evidence>
<dbReference type="GO" id="GO:0022625">
    <property type="term" value="C:cytosolic large ribosomal subunit"/>
    <property type="evidence" value="ECO:0007669"/>
    <property type="project" value="TreeGrafter"/>
</dbReference>
<dbReference type="GO" id="GO:0006412">
    <property type="term" value="P:translation"/>
    <property type="evidence" value="ECO:0007669"/>
    <property type="project" value="UniProtKB-UniRule"/>
</dbReference>
<dbReference type="SUPFAM" id="SSF52080">
    <property type="entry name" value="Ribosomal proteins L15p and L18e"/>
    <property type="match status" value="2"/>
</dbReference>
<dbReference type="GO" id="GO:0003735">
    <property type="term" value="F:structural constituent of ribosome"/>
    <property type="evidence" value="ECO:0007669"/>
    <property type="project" value="InterPro"/>
</dbReference>
<dbReference type="NCBIfam" id="TIGR01071">
    <property type="entry name" value="rplO_bact"/>
    <property type="match status" value="1"/>
</dbReference>
<feature type="compositionally biased region" description="Gly residues" evidence="5">
    <location>
        <begin position="22"/>
        <end position="35"/>
    </location>
</feature>
<reference evidence="7 8" key="1">
    <citation type="submission" date="2019-07" db="EMBL/GenBank/DDBJ databases">
        <title>Complete Genome Sequence of Leptotrichia goodfellowii Strain JCM 16774.</title>
        <authorList>
            <person name="Watanabe S."/>
            <person name="Cui L."/>
        </authorList>
    </citation>
    <scope>NUCLEOTIDE SEQUENCE [LARGE SCALE GENOMIC DNA]</scope>
    <source>
        <strain evidence="7 8">JCM16774</strain>
    </source>
</reference>
<keyword evidence="4" id="KW-0694">RNA-binding</keyword>
<dbReference type="PANTHER" id="PTHR12934:SF11">
    <property type="entry name" value="LARGE RIBOSOMAL SUBUNIT PROTEIN UL15M"/>
    <property type="match status" value="1"/>
</dbReference>
<dbReference type="EMBL" id="AP019822">
    <property type="protein sequence ID" value="BBM37210.1"/>
    <property type="molecule type" value="Genomic_DNA"/>
</dbReference>
<evidence type="ECO:0000256" key="3">
    <source>
        <dbReference type="ARBA" id="ARBA00023274"/>
    </source>
</evidence>
<dbReference type="Proteomes" id="UP000321606">
    <property type="component" value="Chromosome"/>
</dbReference>
<dbReference type="AlphaFoldDB" id="A0A510JD32"/>
<comment type="function">
    <text evidence="4">Binds to the 23S rRNA.</text>
</comment>
<dbReference type="InterPro" id="IPR005749">
    <property type="entry name" value="Ribosomal_uL15_bac-type"/>
</dbReference>
<evidence type="ECO:0000259" key="6">
    <source>
        <dbReference type="Pfam" id="PF00828"/>
    </source>
</evidence>
<evidence type="ECO:0000256" key="4">
    <source>
        <dbReference type="HAMAP-Rule" id="MF_01341"/>
    </source>
</evidence>
<evidence type="ECO:0000256" key="2">
    <source>
        <dbReference type="ARBA" id="ARBA00022980"/>
    </source>
</evidence>
<gene>
    <name evidence="4" type="primary">rplO</name>
    <name evidence="7" type="ORF">JCM16774_2169</name>
</gene>
<keyword evidence="3 4" id="KW-0687">Ribonucleoprotein</keyword>
<dbReference type="InterPro" id="IPR030878">
    <property type="entry name" value="Ribosomal_uL15"/>
</dbReference>
<dbReference type="InterPro" id="IPR036227">
    <property type="entry name" value="Ribosomal_uL15/eL18_sf"/>
</dbReference>
<name>A0A510JD32_9FUSO</name>